<protein>
    <recommendedName>
        <fullName evidence="4">DOD-type homing endonuclease domain-containing protein</fullName>
    </recommendedName>
</protein>
<dbReference type="Gene3D" id="3.40.50.300">
    <property type="entry name" value="P-loop containing nucleotide triphosphate hydrolases"/>
    <property type="match status" value="1"/>
</dbReference>
<name>A0A0F9WHV3_9ZZZZ</name>
<evidence type="ECO:0000313" key="5">
    <source>
        <dbReference type="EMBL" id="KKN77978.1"/>
    </source>
</evidence>
<dbReference type="Gene3D" id="2.170.16.10">
    <property type="entry name" value="Hedgehog/Intein (Hint) domain"/>
    <property type="match status" value="1"/>
</dbReference>
<dbReference type="InterPro" id="IPR036844">
    <property type="entry name" value="Hint_dom_sf"/>
</dbReference>
<dbReference type="InterPro" id="IPR003587">
    <property type="entry name" value="Hint_dom_N"/>
</dbReference>
<keyword evidence="1" id="KW-0068">Autocatalytic cleavage</keyword>
<gene>
    <name evidence="5" type="ORF">LCGC14_0355430</name>
</gene>
<feature type="region of interest" description="Disordered" evidence="3">
    <location>
        <begin position="797"/>
        <end position="819"/>
    </location>
</feature>
<dbReference type="SUPFAM" id="SSF51294">
    <property type="entry name" value="Hedgehog/intein (Hint) domain"/>
    <property type="match status" value="1"/>
</dbReference>
<dbReference type="PROSITE" id="PS50817">
    <property type="entry name" value="INTEIN_N_TER"/>
    <property type="match status" value="1"/>
</dbReference>
<dbReference type="PROSITE" id="PS50819">
    <property type="entry name" value="INTEIN_ENDONUCLEASE"/>
    <property type="match status" value="1"/>
</dbReference>
<dbReference type="EMBL" id="LAZR01000271">
    <property type="protein sequence ID" value="KKN77978.1"/>
    <property type="molecule type" value="Genomic_DNA"/>
</dbReference>
<evidence type="ECO:0000256" key="2">
    <source>
        <dbReference type="ARBA" id="ARBA00023000"/>
    </source>
</evidence>
<dbReference type="SUPFAM" id="SSF55608">
    <property type="entry name" value="Homing endonucleases"/>
    <property type="match status" value="1"/>
</dbReference>
<sequence length="819" mass="92665">MTRRGREYHASPTPTAFHESDAFIRGLRGPYASGKSTACCWEIWLRANRQAPNKDGVRQTRWAVVRNCFSADTEILTETGWRKFPDLGTGERVAQLTDDGELEFVVPLSHYVADHVGEMIGFENEGVDFLVTPDHRLNVSLRNARRGKWSDYRFRKAEECYGKQNMRVKRDAVWQGAATRSVAFFRWLGFWFADGSAGIYNGRHACIITQKNGLDDVRSLFTRAGLVFTENRRSDAGVNFRLSVTPKTKPLIILLASYGRATTKIVPQWVKDAPPAHITAFLEGYEAGDGKHSAHGVRELCTSSKRLADDIQELALRAGLAANVHLLEPAGHPYTINGVSGTTNADHYSVTLTRKVSPALLAHGRYRGWYKEQYSGRVYCVEVPAHRVFVRRNGRAHWSSQTYGELRDTTLKTWLDWFREEWVGPFSRGNYTHHIKLDNGDGTKTDMEVMFRALDRPDDAKKVLSLELTGAWINEAREVPKSIVDALVDRTGRFPARSEGGCTWRGLIMDTNAPDDDHWWYRLAEDERPEGWKFWTQPPGLIEVNGVWQTNPDAENLSNIEDGYYTTRAAGKSREYVLVYYCNQYGFVQDGKPVYPEFIDHIHTAKEPLEAIPGIPIFVGIDFGLTPAAVFGQRTVTGQWRWIDELVTDDMGAARFAEVLNPMVRHKYAGHKFEFWGDPSGDQRAQTDETTPFQILRARGIDAYPAPSNDLVIRQEAVAIPLRRLIDGEPGLLVSPTCRVTRKGMAGGYHYRRIQVSGAEKFRDVPEKNRYSHPCESAQYMMLGAGEGQTVVMGERRDEEDYVDESEWNDAGRSDVTGY</sequence>
<dbReference type="GO" id="GO:0004519">
    <property type="term" value="F:endonuclease activity"/>
    <property type="evidence" value="ECO:0007669"/>
    <property type="project" value="InterPro"/>
</dbReference>
<comment type="caution">
    <text evidence="5">The sequence shown here is derived from an EMBL/GenBank/DDBJ whole genome shotgun (WGS) entry which is preliminary data.</text>
</comment>
<reference evidence="5" key="1">
    <citation type="journal article" date="2015" name="Nature">
        <title>Complex archaea that bridge the gap between prokaryotes and eukaryotes.</title>
        <authorList>
            <person name="Spang A."/>
            <person name="Saw J.H."/>
            <person name="Jorgensen S.L."/>
            <person name="Zaremba-Niedzwiedzka K."/>
            <person name="Martijn J."/>
            <person name="Lind A.E."/>
            <person name="van Eijk R."/>
            <person name="Schleper C."/>
            <person name="Guy L."/>
            <person name="Ettema T.J."/>
        </authorList>
    </citation>
    <scope>NUCLEOTIDE SEQUENCE</scope>
</reference>
<accession>A0A0F9WHV3</accession>
<evidence type="ECO:0000259" key="4">
    <source>
        <dbReference type="PROSITE" id="PS50819"/>
    </source>
</evidence>
<dbReference type="InterPro" id="IPR004860">
    <property type="entry name" value="LAGLIDADG_dom"/>
</dbReference>
<dbReference type="InterPro" id="IPR027417">
    <property type="entry name" value="P-loop_NTPase"/>
</dbReference>
<keyword evidence="2" id="KW-0651">Protein splicing</keyword>
<feature type="domain" description="DOD-type homing endonuclease" evidence="4">
    <location>
        <begin position="187"/>
        <end position="320"/>
    </location>
</feature>
<evidence type="ECO:0000256" key="1">
    <source>
        <dbReference type="ARBA" id="ARBA00022813"/>
    </source>
</evidence>
<dbReference type="Gene3D" id="3.30.420.280">
    <property type="match status" value="1"/>
</dbReference>
<dbReference type="CDD" id="cd00081">
    <property type="entry name" value="Hint"/>
    <property type="match status" value="1"/>
</dbReference>
<dbReference type="SMART" id="SM00306">
    <property type="entry name" value="HintN"/>
    <property type="match status" value="1"/>
</dbReference>
<dbReference type="InterPro" id="IPR004042">
    <property type="entry name" value="Intein_endonuc_central"/>
</dbReference>
<proteinExistence type="predicted"/>
<dbReference type="Pfam" id="PF14528">
    <property type="entry name" value="LAGLIDADG_3"/>
    <property type="match status" value="1"/>
</dbReference>
<evidence type="ECO:0000256" key="3">
    <source>
        <dbReference type="SAM" id="MobiDB-lite"/>
    </source>
</evidence>
<dbReference type="GO" id="GO:0016539">
    <property type="term" value="P:intein-mediated protein splicing"/>
    <property type="evidence" value="ECO:0007669"/>
    <property type="project" value="InterPro"/>
</dbReference>
<dbReference type="InterPro" id="IPR006142">
    <property type="entry name" value="INTEIN"/>
</dbReference>
<dbReference type="InterPro" id="IPR027434">
    <property type="entry name" value="Homing_endonucl"/>
</dbReference>
<dbReference type="PRINTS" id="PR00379">
    <property type="entry name" value="INTEIN"/>
</dbReference>
<organism evidence="5">
    <name type="scientific">marine sediment metagenome</name>
    <dbReference type="NCBI Taxonomy" id="412755"/>
    <lineage>
        <taxon>unclassified sequences</taxon>
        <taxon>metagenomes</taxon>
        <taxon>ecological metagenomes</taxon>
    </lineage>
</organism>
<dbReference type="Gene3D" id="3.10.28.10">
    <property type="entry name" value="Homing endonucleases"/>
    <property type="match status" value="1"/>
</dbReference>
<dbReference type="AlphaFoldDB" id="A0A0F9WHV3"/>
<dbReference type="InterPro" id="IPR006141">
    <property type="entry name" value="Intein_N"/>
</dbReference>